<dbReference type="Proteomes" id="UP000290602">
    <property type="component" value="Unassembled WGS sequence"/>
</dbReference>
<evidence type="ECO:0000256" key="1">
    <source>
        <dbReference type="ARBA" id="ARBA00004141"/>
    </source>
</evidence>
<dbReference type="GO" id="GO:0008076">
    <property type="term" value="C:voltage-gated potassium channel complex"/>
    <property type="evidence" value="ECO:0007669"/>
    <property type="project" value="InterPro"/>
</dbReference>
<evidence type="ECO:0000256" key="4">
    <source>
        <dbReference type="ARBA" id="ARBA00022989"/>
    </source>
</evidence>
<organism evidence="9 10">
    <name type="scientific">Levilactobacillus suantsaii</name>
    <dbReference type="NCBI Taxonomy" id="2292255"/>
    <lineage>
        <taxon>Bacteria</taxon>
        <taxon>Bacillati</taxon>
        <taxon>Bacillota</taxon>
        <taxon>Bacilli</taxon>
        <taxon>Lactobacillales</taxon>
        <taxon>Lactobacillaceae</taxon>
        <taxon>Levilactobacillus</taxon>
    </lineage>
</organism>
<dbReference type="SUPFAM" id="SSF81324">
    <property type="entry name" value="Voltage-gated potassium channels"/>
    <property type="match status" value="1"/>
</dbReference>
<dbReference type="Pfam" id="PF07885">
    <property type="entry name" value="Ion_trans_2"/>
    <property type="match status" value="1"/>
</dbReference>
<dbReference type="GO" id="GO:0001508">
    <property type="term" value="P:action potential"/>
    <property type="evidence" value="ECO:0007669"/>
    <property type="project" value="TreeGrafter"/>
</dbReference>
<sequence>MRCSSRRLTSYHLMMTLLILWSVLNALLLTCHVGHWQLESRLNHLLLLIFAADYLLRLIRTPDRKTFLIHSAFDLLGIIPMHPIFAVFRLGRLVRLALYHHLFWRLGLAGKWTHAFHRFLYGTGFIYLFSISIVIIVLSALLFSVSEHQSLADSLWWAVTTATTVGYGDDTPHTAVGKIVATGLMFGGIGFIGLLTSTITDFFTRQPAAQNSAPALSPDETRQLLQKLDHLTQQVDQLQTEVKRLAHQSATHHSK</sequence>
<proteinExistence type="predicted"/>
<keyword evidence="3" id="KW-0812">Transmembrane</keyword>
<dbReference type="RefSeq" id="WP_129032488.1">
    <property type="nucleotide sequence ID" value="NZ_CP059603.1"/>
</dbReference>
<evidence type="ECO:0000259" key="8">
    <source>
        <dbReference type="Pfam" id="PF07885"/>
    </source>
</evidence>
<evidence type="ECO:0000313" key="10">
    <source>
        <dbReference type="Proteomes" id="UP000290602"/>
    </source>
</evidence>
<dbReference type="EMBL" id="QXIL01000009">
    <property type="protein sequence ID" value="RXI78651.1"/>
    <property type="molecule type" value="Genomic_DNA"/>
</dbReference>
<dbReference type="PANTHER" id="PTHR11537:SF254">
    <property type="entry name" value="POTASSIUM VOLTAGE-GATED CHANNEL PROTEIN SHAB"/>
    <property type="match status" value="1"/>
</dbReference>
<dbReference type="InterPro" id="IPR028325">
    <property type="entry name" value="VG_K_chnl"/>
</dbReference>
<dbReference type="InterPro" id="IPR013099">
    <property type="entry name" value="K_chnl_dom"/>
</dbReference>
<keyword evidence="4" id="KW-1133">Transmembrane helix</keyword>
<evidence type="ECO:0000256" key="2">
    <source>
        <dbReference type="ARBA" id="ARBA00022448"/>
    </source>
</evidence>
<reference evidence="9 10" key="1">
    <citation type="submission" date="2018-08" db="EMBL/GenBank/DDBJ databases">
        <title>Lactobacillus suantsai sp. nov., isolated from traditional fermented suan-tsai in Taiwan.</title>
        <authorList>
            <person name="Huang C.-H."/>
        </authorList>
    </citation>
    <scope>NUCLEOTIDE SEQUENCE [LARGE SCALE GENOMIC DNA]</scope>
    <source>
        <strain evidence="9 10">BCRC 12945</strain>
    </source>
</reference>
<gene>
    <name evidence="9" type="ORF">DXH47_06185</name>
</gene>
<evidence type="ECO:0000256" key="7">
    <source>
        <dbReference type="ARBA" id="ARBA00023303"/>
    </source>
</evidence>
<comment type="caution">
    <text evidence="9">The sequence shown here is derived from an EMBL/GenBank/DDBJ whole genome shotgun (WGS) entry which is preliminary data.</text>
</comment>
<comment type="subcellular location">
    <subcellularLocation>
        <location evidence="1">Membrane</location>
        <topology evidence="1">Multi-pass membrane protein</topology>
    </subcellularLocation>
</comment>
<feature type="domain" description="Potassium channel" evidence="8">
    <location>
        <begin position="132"/>
        <end position="204"/>
    </location>
</feature>
<dbReference type="AlphaFoldDB" id="A0A4Q0VII8"/>
<keyword evidence="10" id="KW-1185">Reference proteome</keyword>
<dbReference type="PANTHER" id="PTHR11537">
    <property type="entry name" value="VOLTAGE-GATED POTASSIUM CHANNEL"/>
    <property type="match status" value="1"/>
</dbReference>
<evidence type="ECO:0000256" key="6">
    <source>
        <dbReference type="ARBA" id="ARBA00023136"/>
    </source>
</evidence>
<keyword evidence="2" id="KW-0813">Transport</keyword>
<dbReference type="GO" id="GO:0005249">
    <property type="term" value="F:voltage-gated potassium channel activity"/>
    <property type="evidence" value="ECO:0007669"/>
    <property type="project" value="InterPro"/>
</dbReference>
<evidence type="ECO:0000256" key="5">
    <source>
        <dbReference type="ARBA" id="ARBA00023065"/>
    </source>
</evidence>
<name>A0A4Q0VII8_9LACO</name>
<protein>
    <submittedName>
        <fullName evidence="9">Two pore domain potassium channel family protein</fullName>
    </submittedName>
</protein>
<keyword evidence="6" id="KW-0472">Membrane</keyword>
<keyword evidence="5" id="KW-0406">Ion transport</keyword>
<dbReference type="Gene3D" id="1.10.287.70">
    <property type="match status" value="1"/>
</dbReference>
<dbReference type="Gene3D" id="1.20.120.350">
    <property type="entry name" value="Voltage-gated potassium channels. Chain C"/>
    <property type="match status" value="1"/>
</dbReference>
<dbReference type="InterPro" id="IPR027359">
    <property type="entry name" value="Volt_channel_dom_sf"/>
</dbReference>
<dbReference type="OrthoDB" id="9785285at2"/>
<keyword evidence="7 9" id="KW-0407">Ion channel</keyword>
<evidence type="ECO:0000313" key="9">
    <source>
        <dbReference type="EMBL" id="RXI78651.1"/>
    </source>
</evidence>
<accession>A0A4Q0VII8</accession>
<evidence type="ECO:0000256" key="3">
    <source>
        <dbReference type="ARBA" id="ARBA00022692"/>
    </source>
</evidence>